<evidence type="ECO:0000313" key="3">
    <source>
        <dbReference type="RefSeq" id="XP_009802752.1"/>
    </source>
</evidence>
<dbReference type="Proteomes" id="UP000189701">
    <property type="component" value="Unplaced"/>
</dbReference>
<evidence type="ECO:0000313" key="2">
    <source>
        <dbReference type="Proteomes" id="UP000189701"/>
    </source>
</evidence>
<dbReference type="InterPro" id="IPR039537">
    <property type="entry name" value="Retrotran_Ty1/copia-like"/>
</dbReference>
<dbReference type="RefSeq" id="XP_009802752.1">
    <property type="nucleotide sequence ID" value="XM_009804450.1"/>
</dbReference>
<dbReference type="AlphaFoldDB" id="A0A1U7YF69"/>
<organism evidence="2 3">
    <name type="scientific">Nicotiana sylvestris</name>
    <name type="common">Wood tobacco</name>
    <name type="synonym">South American tobacco</name>
    <dbReference type="NCBI Taxonomy" id="4096"/>
    <lineage>
        <taxon>Eukaryota</taxon>
        <taxon>Viridiplantae</taxon>
        <taxon>Streptophyta</taxon>
        <taxon>Embryophyta</taxon>
        <taxon>Tracheophyta</taxon>
        <taxon>Spermatophyta</taxon>
        <taxon>Magnoliopsida</taxon>
        <taxon>eudicotyledons</taxon>
        <taxon>Gunneridae</taxon>
        <taxon>Pentapetalae</taxon>
        <taxon>asterids</taxon>
        <taxon>lamiids</taxon>
        <taxon>Solanales</taxon>
        <taxon>Solanaceae</taxon>
        <taxon>Nicotianoideae</taxon>
        <taxon>Nicotianeae</taxon>
        <taxon>Nicotiana</taxon>
    </lineage>
</organism>
<dbReference type="InterPro" id="IPR057670">
    <property type="entry name" value="SH3_retrovirus"/>
</dbReference>
<accession>A0A1U7YF69</accession>
<protein>
    <submittedName>
        <fullName evidence="3">Uncharacterized protein LOC104248230</fullName>
    </submittedName>
</protein>
<name>A0A1U7YF69_NICSY</name>
<keyword evidence="2" id="KW-1185">Reference proteome</keyword>
<sequence length="188" mass="21482">MTNLKKQESDMSTYLEQVQAVMEKFEKLTPVSASDRNTEQTIGTRRESQRLYYLNSLNPSIACPDLIHRCLGHPSLSKLQKMVPRLPMLDCNAVITAGYLINRMPSSSIQNQIPHSVLFPKSPLYSLPPRVFGSTCFVHNLAPGKDKFAPRALKRVFLDYSRVQKGYRCYSPDLRRYLMSANVTFFES</sequence>
<feature type="domain" description="Retroviral polymerase SH3-like" evidence="1">
    <location>
        <begin position="134"/>
        <end position="188"/>
    </location>
</feature>
<reference evidence="2" key="1">
    <citation type="journal article" date="2013" name="Genome Biol.">
        <title>Reference genomes and transcriptomes of Nicotiana sylvestris and Nicotiana tomentosiformis.</title>
        <authorList>
            <person name="Sierro N."/>
            <person name="Battey J.N."/>
            <person name="Ouadi S."/>
            <person name="Bovet L."/>
            <person name="Goepfert S."/>
            <person name="Bakaher N."/>
            <person name="Peitsch M.C."/>
            <person name="Ivanov N.V."/>
        </authorList>
    </citation>
    <scope>NUCLEOTIDE SEQUENCE [LARGE SCALE GENOMIC DNA]</scope>
</reference>
<dbReference type="PANTHER" id="PTHR42648">
    <property type="entry name" value="TRANSPOSASE, PUTATIVE-RELATED"/>
    <property type="match status" value="1"/>
</dbReference>
<reference evidence="3" key="2">
    <citation type="submission" date="2025-08" db="UniProtKB">
        <authorList>
            <consortium name="RefSeq"/>
        </authorList>
    </citation>
    <scope>IDENTIFICATION</scope>
    <source>
        <tissue evidence="3">Leaf</tissue>
    </source>
</reference>
<proteinExistence type="predicted"/>
<dbReference type="Pfam" id="PF25597">
    <property type="entry name" value="SH3_retrovirus"/>
    <property type="match status" value="1"/>
</dbReference>
<dbReference type="eggNOG" id="KOG0017">
    <property type="taxonomic scope" value="Eukaryota"/>
</dbReference>
<dbReference type="PANTHER" id="PTHR42648:SF22">
    <property type="entry name" value="REVERSE TRANSCRIPTASE TY1_COPIA-TYPE DOMAIN-CONTAINING PROTEIN"/>
    <property type="match status" value="1"/>
</dbReference>
<evidence type="ECO:0000259" key="1">
    <source>
        <dbReference type="Pfam" id="PF25597"/>
    </source>
</evidence>
<gene>
    <name evidence="3" type="primary">LOC104248230</name>
</gene>